<comment type="caution">
    <text evidence="1">The sequence shown here is derived from an EMBL/GenBank/DDBJ whole genome shotgun (WGS) entry which is preliminary data.</text>
</comment>
<dbReference type="RefSeq" id="WP_275232407.1">
    <property type="nucleotide sequence ID" value="NZ_JARDXE010000017.1"/>
</dbReference>
<proteinExistence type="predicted"/>
<name>A0AAW6LMD9_RHOSG</name>
<dbReference type="AlphaFoldDB" id="A0AAW6LMD9"/>
<dbReference type="Proteomes" id="UP001217325">
    <property type="component" value="Unassembled WGS sequence"/>
</dbReference>
<evidence type="ECO:0000313" key="2">
    <source>
        <dbReference type="Proteomes" id="UP001217325"/>
    </source>
</evidence>
<gene>
    <name evidence="1" type="ORF">PXH69_24685</name>
</gene>
<sequence>MSERPAWMVPGTEVVTFIQPYGRGYSGVRTTTIERVLKRDLVLADGQRFNISDVGPVATSVSRDSGQRWGSPTQLYPLDSEPARAAFTFERERALVNNIHNAYEHWRRNTRSQTEFDLLRQAVASAQASIDFE</sequence>
<protein>
    <submittedName>
        <fullName evidence="1">Uncharacterized protein</fullName>
    </submittedName>
</protein>
<dbReference type="EMBL" id="JARDXE010000017">
    <property type="protein sequence ID" value="MDE8648169.1"/>
    <property type="molecule type" value="Genomic_DNA"/>
</dbReference>
<organism evidence="1 2">
    <name type="scientific">Rhodococcus qingshengii</name>
    <dbReference type="NCBI Taxonomy" id="334542"/>
    <lineage>
        <taxon>Bacteria</taxon>
        <taxon>Bacillati</taxon>
        <taxon>Actinomycetota</taxon>
        <taxon>Actinomycetes</taxon>
        <taxon>Mycobacteriales</taxon>
        <taxon>Nocardiaceae</taxon>
        <taxon>Rhodococcus</taxon>
        <taxon>Rhodococcus erythropolis group</taxon>
    </lineage>
</organism>
<accession>A0AAW6LMD9</accession>
<evidence type="ECO:0000313" key="1">
    <source>
        <dbReference type="EMBL" id="MDE8648169.1"/>
    </source>
</evidence>
<reference evidence="1" key="1">
    <citation type="submission" date="2023-02" db="EMBL/GenBank/DDBJ databases">
        <title>A novel hydrolase synthesized by Rhodococcus erythropolis HQ is responsible for the detoxification of Zearalenone.</title>
        <authorList>
            <person name="Hu J."/>
            <person name="Xu J."/>
        </authorList>
    </citation>
    <scope>NUCLEOTIDE SEQUENCE</scope>
    <source>
        <strain evidence="1">HQ</strain>
    </source>
</reference>